<gene>
    <name evidence="2" type="ORF">NDU88_007956</name>
</gene>
<feature type="region of interest" description="Disordered" evidence="1">
    <location>
        <begin position="1"/>
        <end position="70"/>
    </location>
</feature>
<dbReference type="AlphaFoldDB" id="A0AAV7N4Y4"/>
<dbReference type="Proteomes" id="UP001066276">
    <property type="component" value="Chromosome 9"/>
</dbReference>
<evidence type="ECO:0000313" key="2">
    <source>
        <dbReference type="EMBL" id="KAJ1110606.1"/>
    </source>
</evidence>
<evidence type="ECO:0000313" key="3">
    <source>
        <dbReference type="Proteomes" id="UP001066276"/>
    </source>
</evidence>
<comment type="caution">
    <text evidence="2">The sequence shown here is derived from an EMBL/GenBank/DDBJ whole genome shotgun (WGS) entry which is preliminary data.</text>
</comment>
<dbReference type="EMBL" id="JANPWB010000013">
    <property type="protein sequence ID" value="KAJ1110606.1"/>
    <property type="molecule type" value="Genomic_DNA"/>
</dbReference>
<evidence type="ECO:0000256" key="1">
    <source>
        <dbReference type="SAM" id="MobiDB-lite"/>
    </source>
</evidence>
<proteinExistence type="predicted"/>
<accession>A0AAV7N4Y4</accession>
<keyword evidence="3" id="KW-1185">Reference proteome</keyword>
<sequence>MAAPFAGPRKVLSGQAGQAVHRPQKVNAPPRRVRAALPVGFPVTRRRDGGAPEEAGPRGAQPRRRSGNAVVVGAVSCEG</sequence>
<reference evidence="2" key="1">
    <citation type="journal article" date="2022" name="bioRxiv">
        <title>Sequencing and chromosome-scale assembly of the giantPleurodeles waltlgenome.</title>
        <authorList>
            <person name="Brown T."/>
            <person name="Elewa A."/>
            <person name="Iarovenko S."/>
            <person name="Subramanian E."/>
            <person name="Araus A.J."/>
            <person name="Petzold A."/>
            <person name="Susuki M."/>
            <person name="Suzuki K.-i.T."/>
            <person name="Hayashi T."/>
            <person name="Toyoda A."/>
            <person name="Oliveira C."/>
            <person name="Osipova E."/>
            <person name="Leigh N.D."/>
            <person name="Simon A."/>
            <person name="Yun M.H."/>
        </authorList>
    </citation>
    <scope>NUCLEOTIDE SEQUENCE</scope>
    <source>
        <strain evidence="2">20211129_DDA</strain>
        <tissue evidence="2">Liver</tissue>
    </source>
</reference>
<organism evidence="2 3">
    <name type="scientific">Pleurodeles waltl</name>
    <name type="common">Iberian ribbed newt</name>
    <dbReference type="NCBI Taxonomy" id="8319"/>
    <lineage>
        <taxon>Eukaryota</taxon>
        <taxon>Metazoa</taxon>
        <taxon>Chordata</taxon>
        <taxon>Craniata</taxon>
        <taxon>Vertebrata</taxon>
        <taxon>Euteleostomi</taxon>
        <taxon>Amphibia</taxon>
        <taxon>Batrachia</taxon>
        <taxon>Caudata</taxon>
        <taxon>Salamandroidea</taxon>
        <taxon>Salamandridae</taxon>
        <taxon>Pleurodelinae</taxon>
        <taxon>Pleurodeles</taxon>
    </lineage>
</organism>
<name>A0AAV7N4Y4_PLEWA</name>
<protein>
    <submittedName>
        <fullName evidence="2">Uncharacterized protein</fullName>
    </submittedName>
</protein>